<keyword evidence="2" id="KW-1185">Reference proteome</keyword>
<reference evidence="2" key="1">
    <citation type="journal article" date="2005" name="Nature">
        <title>The map-based sequence of the rice genome.</title>
        <authorList>
            <consortium name="International rice genome sequencing project (IRGSP)"/>
            <person name="Matsumoto T."/>
            <person name="Wu J."/>
            <person name="Kanamori H."/>
            <person name="Katayose Y."/>
            <person name="Fujisawa M."/>
            <person name="Namiki N."/>
            <person name="Mizuno H."/>
            <person name="Yamamoto K."/>
            <person name="Antonio B.A."/>
            <person name="Baba T."/>
            <person name="Sakata K."/>
            <person name="Nagamura Y."/>
            <person name="Aoki H."/>
            <person name="Arikawa K."/>
            <person name="Arita K."/>
            <person name="Bito T."/>
            <person name="Chiden Y."/>
            <person name="Fujitsuka N."/>
            <person name="Fukunaka R."/>
            <person name="Hamada M."/>
            <person name="Harada C."/>
            <person name="Hayashi A."/>
            <person name="Hijishita S."/>
            <person name="Honda M."/>
            <person name="Hosokawa S."/>
            <person name="Ichikawa Y."/>
            <person name="Idonuma A."/>
            <person name="Iijima M."/>
            <person name="Ikeda M."/>
            <person name="Ikeno M."/>
            <person name="Ito K."/>
            <person name="Ito S."/>
            <person name="Ito T."/>
            <person name="Ito Y."/>
            <person name="Ito Y."/>
            <person name="Iwabuchi A."/>
            <person name="Kamiya K."/>
            <person name="Karasawa W."/>
            <person name="Kurita K."/>
            <person name="Katagiri S."/>
            <person name="Kikuta A."/>
            <person name="Kobayashi H."/>
            <person name="Kobayashi N."/>
            <person name="Machita K."/>
            <person name="Maehara T."/>
            <person name="Masukawa M."/>
            <person name="Mizubayashi T."/>
            <person name="Mukai Y."/>
            <person name="Nagasaki H."/>
            <person name="Nagata Y."/>
            <person name="Naito S."/>
            <person name="Nakashima M."/>
            <person name="Nakama Y."/>
            <person name="Nakamichi Y."/>
            <person name="Nakamura M."/>
            <person name="Meguro A."/>
            <person name="Negishi M."/>
            <person name="Ohta I."/>
            <person name="Ohta T."/>
            <person name="Okamoto M."/>
            <person name="Ono N."/>
            <person name="Saji S."/>
            <person name="Sakaguchi M."/>
            <person name="Sakai K."/>
            <person name="Shibata M."/>
            <person name="Shimokawa T."/>
            <person name="Song J."/>
            <person name="Takazaki Y."/>
            <person name="Terasawa K."/>
            <person name="Tsugane M."/>
            <person name="Tsuji K."/>
            <person name="Ueda S."/>
            <person name="Waki K."/>
            <person name="Yamagata H."/>
            <person name="Yamamoto M."/>
            <person name="Yamamoto S."/>
            <person name="Yamane H."/>
            <person name="Yoshiki S."/>
            <person name="Yoshihara R."/>
            <person name="Yukawa K."/>
            <person name="Zhong H."/>
            <person name="Yano M."/>
            <person name="Yuan Q."/>
            <person name="Ouyang S."/>
            <person name="Liu J."/>
            <person name="Jones K.M."/>
            <person name="Gansberger K."/>
            <person name="Moffat K."/>
            <person name="Hill J."/>
            <person name="Bera J."/>
            <person name="Fadrosh D."/>
            <person name="Jin S."/>
            <person name="Johri S."/>
            <person name="Kim M."/>
            <person name="Overton L."/>
            <person name="Reardon M."/>
            <person name="Tsitrin T."/>
            <person name="Vuong H."/>
            <person name="Weaver B."/>
            <person name="Ciecko A."/>
            <person name="Tallon L."/>
            <person name="Jackson J."/>
            <person name="Pai G."/>
            <person name="Aken S.V."/>
            <person name="Utterback T."/>
            <person name="Reidmuller S."/>
            <person name="Feldblyum T."/>
            <person name="Hsiao J."/>
            <person name="Zismann V."/>
            <person name="Iobst S."/>
            <person name="de Vazeille A.R."/>
            <person name="Buell C.R."/>
            <person name="Ying K."/>
            <person name="Li Y."/>
            <person name="Lu T."/>
            <person name="Huang Y."/>
            <person name="Zhao Q."/>
            <person name="Feng Q."/>
            <person name="Zhang L."/>
            <person name="Zhu J."/>
            <person name="Weng Q."/>
            <person name="Mu J."/>
            <person name="Lu Y."/>
            <person name="Fan D."/>
            <person name="Liu Y."/>
            <person name="Guan J."/>
            <person name="Zhang Y."/>
            <person name="Yu S."/>
            <person name="Liu X."/>
            <person name="Zhang Y."/>
            <person name="Hong G."/>
            <person name="Han B."/>
            <person name="Choisne N."/>
            <person name="Demange N."/>
            <person name="Orjeda G."/>
            <person name="Samain S."/>
            <person name="Cattolico L."/>
            <person name="Pelletier E."/>
            <person name="Couloux A."/>
            <person name="Segurens B."/>
            <person name="Wincker P."/>
            <person name="D'Hont A."/>
            <person name="Scarpelli C."/>
            <person name="Weissenbach J."/>
            <person name="Salanoubat M."/>
            <person name="Quetier F."/>
            <person name="Yu Y."/>
            <person name="Kim H.R."/>
            <person name="Rambo T."/>
            <person name="Currie J."/>
            <person name="Collura K."/>
            <person name="Luo M."/>
            <person name="Yang T."/>
            <person name="Ammiraju J.S.S."/>
            <person name="Engler F."/>
            <person name="Soderlund C."/>
            <person name="Wing R.A."/>
            <person name="Palmer L.E."/>
            <person name="de la Bastide M."/>
            <person name="Spiegel L."/>
            <person name="Nascimento L."/>
            <person name="Zutavern T."/>
            <person name="O'Shaughnessy A."/>
            <person name="Dike S."/>
            <person name="Dedhia N."/>
            <person name="Preston R."/>
            <person name="Balija V."/>
            <person name="McCombie W.R."/>
            <person name="Chow T."/>
            <person name="Chen H."/>
            <person name="Chung M."/>
            <person name="Chen C."/>
            <person name="Shaw J."/>
            <person name="Wu H."/>
            <person name="Hsiao K."/>
            <person name="Chao Y."/>
            <person name="Chu M."/>
            <person name="Cheng C."/>
            <person name="Hour A."/>
            <person name="Lee P."/>
            <person name="Lin S."/>
            <person name="Lin Y."/>
            <person name="Liou J."/>
            <person name="Liu S."/>
            <person name="Hsing Y."/>
            <person name="Raghuvanshi S."/>
            <person name="Mohanty A."/>
            <person name="Bharti A.K."/>
            <person name="Gaur A."/>
            <person name="Gupta V."/>
            <person name="Kumar D."/>
            <person name="Ravi V."/>
            <person name="Vij S."/>
            <person name="Kapur A."/>
            <person name="Khurana P."/>
            <person name="Khurana P."/>
            <person name="Khurana J.P."/>
            <person name="Tyagi A.K."/>
            <person name="Gaikwad K."/>
            <person name="Singh A."/>
            <person name="Dalal V."/>
            <person name="Srivastava S."/>
            <person name="Dixit A."/>
            <person name="Pal A.K."/>
            <person name="Ghazi I.A."/>
            <person name="Yadav M."/>
            <person name="Pandit A."/>
            <person name="Bhargava A."/>
            <person name="Sureshbabu K."/>
            <person name="Batra K."/>
            <person name="Sharma T.R."/>
            <person name="Mohapatra T."/>
            <person name="Singh N.K."/>
            <person name="Messing J."/>
            <person name="Nelson A.B."/>
            <person name="Fuks G."/>
            <person name="Kavchok S."/>
            <person name="Keizer G."/>
            <person name="Linton E."/>
            <person name="Llaca V."/>
            <person name="Song R."/>
            <person name="Tanyolac B."/>
            <person name="Young S."/>
            <person name="Ho-Il K."/>
            <person name="Hahn J.H."/>
            <person name="Sangsakoo G."/>
            <person name="Vanavichit A."/>
            <person name="de Mattos Luiz.A.T."/>
            <person name="Zimmer P.D."/>
            <person name="Malone G."/>
            <person name="Dellagostin O."/>
            <person name="de Oliveira A.C."/>
            <person name="Bevan M."/>
            <person name="Bancroft I."/>
            <person name="Minx P."/>
            <person name="Cordum H."/>
            <person name="Wilson R."/>
            <person name="Cheng Z."/>
            <person name="Jin W."/>
            <person name="Jiang J."/>
            <person name="Leong S.A."/>
            <person name="Iwama H."/>
            <person name="Gojobori T."/>
            <person name="Itoh T."/>
            <person name="Niimura Y."/>
            <person name="Fujii Y."/>
            <person name="Habara T."/>
            <person name="Sakai H."/>
            <person name="Sato Y."/>
            <person name="Wilson G."/>
            <person name="Kumar K."/>
            <person name="McCouch S."/>
            <person name="Juretic N."/>
            <person name="Hoen D."/>
            <person name="Wright S."/>
            <person name="Bruskiewich R."/>
            <person name="Bureau T."/>
            <person name="Miyao A."/>
            <person name="Hirochika H."/>
            <person name="Nishikawa T."/>
            <person name="Kadowaki K."/>
            <person name="Sugiura M."/>
            <person name="Burr B."/>
            <person name="Sasaki T."/>
        </authorList>
    </citation>
    <scope>NUCLEOTIDE SEQUENCE [LARGE SCALE GENOMIC DNA]</scope>
    <source>
        <strain evidence="2">cv. Nipponbare</strain>
    </source>
</reference>
<name>A0A0P0WN04_ORYSJ</name>
<sequence length="69" mass="7504">YGSFIVPCKSGLLSALFSMRRRPPPAGEEGEGNSGIFPKGLPVPLPVQRMARYVDTTEVMRAPPTCRGR</sequence>
<proteinExistence type="predicted"/>
<protein>
    <submittedName>
        <fullName evidence="1">Os05g0447660 protein</fullName>
    </submittedName>
</protein>
<feature type="non-terminal residue" evidence="1">
    <location>
        <position position="1"/>
    </location>
</feature>
<dbReference type="InParanoid" id="A0A0P0WN04"/>
<dbReference type="PaxDb" id="39947-A0A0P0WN04"/>
<accession>A0A0P0WN04</accession>
<dbReference type="AlphaFoldDB" id="A0A0P0WN04"/>
<reference evidence="1 2" key="2">
    <citation type="journal article" date="2013" name="Plant Cell Physiol.">
        <title>Rice Annotation Project Database (RAP-DB): an integrative and interactive database for rice genomics.</title>
        <authorList>
            <person name="Sakai H."/>
            <person name="Lee S.S."/>
            <person name="Tanaka T."/>
            <person name="Numa H."/>
            <person name="Kim J."/>
            <person name="Kawahara Y."/>
            <person name="Wakimoto H."/>
            <person name="Yang C.C."/>
            <person name="Iwamoto M."/>
            <person name="Abe T."/>
            <person name="Yamada Y."/>
            <person name="Muto A."/>
            <person name="Inokuchi H."/>
            <person name="Ikemura T."/>
            <person name="Matsumoto T."/>
            <person name="Sasaki T."/>
            <person name="Itoh T."/>
        </authorList>
    </citation>
    <scope>NUCLEOTIDE SEQUENCE [LARGE SCALE GENOMIC DNA]</scope>
    <source>
        <strain evidence="2">cv. Nipponbare</strain>
    </source>
</reference>
<dbReference type="EMBL" id="AP014961">
    <property type="protein sequence ID" value="BAS94300.1"/>
    <property type="molecule type" value="Genomic_DNA"/>
</dbReference>
<dbReference type="Gramene" id="Os05t0447660-01">
    <property type="protein sequence ID" value="Os05t0447660-01"/>
    <property type="gene ID" value="Os05g0447660"/>
</dbReference>
<evidence type="ECO:0000313" key="1">
    <source>
        <dbReference type="EMBL" id="BAS94300.1"/>
    </source>
</evidence>
<gene>
    <name evidence="1" type="ordered locus">Os05g0447660</name>
    <name evidence="1" type="ORF">OSNPB_050447660</name>
</gene>
<dbReference type="FunCoup" id="A0A0P0WN04">
    <property type="interactions" value="331"/>
</dbReference>
<dbReference type="Proteomes" id="UP000059680">
    <property type="component" value="Chromosome 5"/>
</dbReference>
<evidence type="ECO:0000313" key="2">
    <source>
        <dbReference type="Proteomes" id="UP000059680"/>
    </source>
</evidence>
<organism evidence="1 2">
    <name type="scientific">Oryza sativa subsp. japonica</name>
    <name type="common">Rice</name>
    <dbReference type="NCBI Taxonomy" id="39947"/>
    <lineage>
        <taxon>Eukaryota</taxon>
        <taxon>Viridiplantae</taxon>
        <taxon>Streptophyta</taxon>
        <taxon>Embryophyta</taxon>
        <taxon>Tracheophyta</taxon>
        <taxon>Spermatophyta</taxon>
        <taxon>Magnoliopsida</taxon>
        <taxon>Liliopsida</taxon>
        <taxon>Poales</taxon>
        <taxon>Poaceae</taxon>
        <taxon>BOP clade</taxon>
        <taxon>Oryzoideae</taxon>
        <taxon>Oryzeae</taxon>
        <taxon>Oryzinae</taxon>
        <taxon>Oryza</taxon>
        <taxon>Oryza sativa</taxon>
    </lineage>
</organism>
<reference evidence="1 2" key="3">
    <citation type="journal article" date="2013" name="Rice">
        <title>Improvement of the Oryza sativa Nipponbare reference genome using next generation sequence and optical map data.</title>
        <authorList>
            <person name="Kawahara Y."/>
            <person name="de la Bastide M."/>
            <person name="Hamilton J.P."/>
            <person name="Kanamori H."/>
            <person name="McCombie W.R."/>
            <person name="Ouyang S."/>
            <person name="Schwartz D.C."/>
            <person name="Tanaka T."/>
            <person name="Wu J."/>
            <person name="Zhou S."/>
            <person name="Childs K.L."/>
            <person name="Davidson R.M."/>
            <person name="Lin H."/>
            <person name="Quesada-Ocampo L."/>
            <person name="Vaillancourt B."/>
            <person name="Sakai H."/>
            <person name="Lee S.S."/>
            <person name="Kim J."/>
            <person name="Numa H."/>
            <person name="Itoh T."/>
            <person name="Buell C.R."/>
            <person name="Matsumoto T."/>
        </authorList>
    </citation>
    <scope>NUCLEOTIDE SEQUENCE [LARGE SCALE GENOMIC DNA]</scope>
    <source>
        <strain evidence="2">cv. Nipponbare</strain>
    </source>
</reference>